<reference evidence="3" key="1">
    <citation type="submission" date="2016-11" db="EMBL/GenBank/DDBJ databases">
        <authorList>
            <person name="Varghese N."/>
            <person name="Submissions S."/>
        </authorList>
    </citation>
    <scope>NUCLEOTIDE SEQUENCE [LARGE SCALE GENOMIC DNA]</scope>
    <source>
        <strain evidence="3">DSM 16579</strain>
    </source>
</reference>
<evidence type="ECO:0000313" key="2">
    <source>
        <dbReference type="EMBL" id="SHF59003.1"/>
    </source>
</evidence>
<gene>
    <name evidence="2" type="ORF">SAMN02745753_02272</name>
</gene>
<evidence type="ECO:0000256" key="1">
    <source>
        <dbReference type="SAM" id="SignalP"/>
    </source>
</evidence>
<dbReference type="Proteomes" id="UP000184517">
    <property type="component" value="Unassembled WGS sequence"/>
</dbReference>
<dbReference type="AlphaFoldDB" id="A0A1M5CWB7"/>
<dbReference type="InterPro" id="IPR011044">
    <property type="entry name" value="Quino_amine_DH_bsu"/>
</dbReference>
<evidence type="ECO:0000313" key="3">
    <source>
        <dbReference type="Proteomes" id="UP000184517"/>
    </source>
</evidence>
<feature type="signal peptide" evidence="1">
    <location>
        <begin position="1"/>
        <end position="21"/>
    </location>
</feature>
<proteinExistence type="predicted"/>
<dbReference type="OrthoDB" id="9810636at2"/>
<dbReference type="EMBL" id="FQVF01000009">
    <property type="protein sequence ID" value="SHF59003.1"/>
    <property type="molecule type" value="Genomic_DNA"/>
</dbReference>
<name>A0A1M5CWB7_9GAMM</name>
<feature type="chain" id="PRO_5012454558" evidence="1">
    <location>
        <begin position="22"/>
        <end position="405"/>
    </location>
</feature>
<keyword evidence="1" id="KW-0732">Signal</keyword>
<dbReference type="STRING" id="1122206.SAMN02745753_02272"/>
<protein>
    <submittedName>
        <fullName evidence="2">Zinc transport system substrate-binding protein</fullName>
    </submittedName>
</protein>
<dbReference type="RefSeq" id="WP_072839812.1">
    <property type="nucleotide sequence ID" value="NZ_FQVF01000009.1"/>
</dbReference>
<keyword evidence="3" id="KW-1185">Reference proteome</keyword>
<accession>A0A1M5CWB7</accession>
<sequence length="405" mass="44111">MIKRLSSVSLLALSISTIAIASENHDDSMTRYRVFIGDHATPQVTALDLDNPDKRWTFNTAGQSKLYSVSNNGLIVAVQSDNDQVNFIQSGFHFHDHGAHTDIEINDPVALKKVLQGPRPFHLVEHDDLVSINFDKGGYADVLDGHELTEGHIEVTRVQQNHAHHGFVTPWGDNWLSSIASNEAEEGHAPPRIGLKAIKTDGTPAGDLQTCTGLHGEAFSGAYLTVGCKEGVLAAKAGKNGTEYKMLPYPADFPKGETTGTLLGSKSFQIFLGNYGKKSLAIIDPTEAPYMQLVELPFRRVDFILDPVKLQNAYVLTENGQIHRINLLSGEIEKSTRVTAPYSMDGHWNDPRPRLAMAGDNIVITDPNAGLIRLINAKDFSESKTINIEGIPYNIAVAGGSGISH</sequence>
<organism evidence="2 3">
    <name type="scientific">Marinomonas polaris DSM 16579</name>
    <dbReference type="NCBI Taxonomy" id="1122206"/>
    <lineage>
        <taxon>Bacteria</taxon>
        <taxon>Pseudomonadati</taxon>
        <taxon>Pseudomonadota</taxon>
        <taxon>Gammaproteobacteria</taxon>
        <taxon>Oceanospirillales</taxon>
        <taxon>Oceanospirillaceae</taxon>
        <taxon>Marinomonas</taxon>
    </lineage>
</organism>
<dbReference type="SUPFAM" id="SSF50969">
    <property type="entry name" value="YVTN repeat-like/Quinoprotein amine dehydrogenase"/>
    <property type="match status" value="1"/>
</dbReference>